<dbReference type="Proteomes" id="UP001219066">
    <property type="component" value="Chromosome"/>
</dbReference>
<sequence length="103" mass="11466">MQTISSQHYIDDDIVAEKLAARDFEVQVSPVFEAGGVSVRVVLDGHHSLAAARQAGEEPEFVTADATTNDKVALLERGEIEDFLELAWIDGDWYDIDTKQCVW</sequence>
<dbReference type="EMBL" id="CP120956">
    <property type="protein sequence ID" value="WFF79265.1"/>
    <property type="molecule type" value="Genomic_DNA"/>
</dbReference>
<accession>A0AAX3SGU2</accession>
<evidence type="ECO:0000313" key="1">
    <source>
        <dbReference type="EMBL" id="WFF79265.1"/>
    </source>
</evidence>
<name>A0AAX3SGU2_9BURK</name>
<evidence type="ECO:0008006" key="3">
    <source>
        <dbReference type="Google" id="ProtNLM"/>
    </source>
</evidence>
<dbReference type="AlphaFoldDB" id="A0AAX3SGU2"/>
<organism evidence="1 2">
    <name type="scientific">Delftia tsuruhatensis</name>
    <dbReference type="NCBI Taxonomy" id="180282"/>
    <lineage>
        <taxon>Bacteria</taxon>
        <taxon>Pseudomonadati</taxon>
        <taxon>Pseudomonadota</taxon>
        <taxon>Betaproteobacteria</taxon>
        <taxon>Burkholderiales</taxon>
        <taxon>Comamonadaceae</taxon>
        <taxon>Delftia</taxon>
    </lineage>
</organism>
<dbReference type="RefSeq" id="WP_209802863.1">
    <property type="nucleotide sequence ID" value="NZ_CP120956.1"/>
</dbReference>
<evidence type="ECO:0000313" key="2">
    <source>
        <dbReference type="Proteomes" id="UP001219066"/>
    </source>
</evidence>
<proteinExistence type="predicted"/>
<reference evidence="1" key="1">
    <citation type="submission" date="2023-03" db="EMBL/GenBank/DDBJ databases">
        <title>Synergistic degradation of erythromycin by symbiotic bacteria Ery-6A and Ery-6B and application in simulated water remediation.</title>
        <authorList>
            <person name="Xu S."/>
        </authorList>
    </citation>
    <scope>NUCLEOTIDE SEQUENCE</scope>
    <source>
        <strain evidence="1">Ery-6A</strain>
    </source>
</reference>
<gene>
    <name evidence="1" type="ORF">PYR84_20260</name>
</gene>
<protein>
    <recommendedName>
        <fullName evidence="3">ParB/Sulfiredoxin domain-containing protein</fullName>
    </recommendedName>
</protein>